<evidence type="ECO:0008006" key="4">
    <source>
        <dbReference type="Google" id="ProtNLM"/>
    </source>
</evidence>
<dbReference type="Gene3D" id="2.130.10.10">
    <property type="entry name" value="YVTN repeat-like/Quinoprotein amine dehydrogenase"/>
    <property type="match status" value="1"/>
</dbReference>
<name>A0A2T5M7H6_9EURO</name>
<dbReference type="Pfam" id="PF10282">
    <property type="entry name" value="Lactonase"/>
    <property type="match status" value="1"/>
</dbReference>
<dbReference type="InterPro" id="IPR050282">
    <property type="entry name" value="Cycloisomerase_2"/>
</dbReference>
<dbReference type="PANTHER" id="PTHR30344">
    <property type="entry name" value="6-PHOSPHOGLUCONOLACTONASE-RELATED"/>
    <property type="match status" value="1"/>
</dbReference>
<dbReference type="PANTHER" id="PTHR30344:SF1">
    <property type="entry name" value="6-PHOSPHOGLUCONOLACTONASE"/>
    <property type="match status" value="1"/>
</dbReference>
<gene>
    <name evidence="2" type="ORF">P175DRAFT_0497611</name>
</gene>
<dbReference type="RefSeq" id="XP_040755869.1">
    <property type="nucleotide sequence ID" value="XM_040896320.1"/>
</dbReference>
<proteinExistence type="inferred from homology"/>
<reference evidence="2 3" key="1">
    <citation type="journal article" date="2018" name="Proc. Natl. Acad. Sci. U.S.A.">
        <title>Linking secondary metabolites to gene clusters through genome sequencing of six diverse Aspergillus species.</title>
        <authorList>
            <person name="Kaerboelling I."/>
            <person name="Vesth T.C."/>
            <person name="Frisvad J.C."/>
            <person name="Nybo J.L."/>
            <person name="Theobald S."/>
            <person name="Kuo A."/>
            <person name="Bowyer P."/>
            <person name="Matsuda Y."/>
            <person name="Mondo S."/>
            <person name="Lyhne E.K."/>
            <person name="Kogle M.E."/>
            <person name="Clum A."/>
            <person name="Lipzen A."/>
            <person name="Salamov A."/>
            <person name="Ngan C.Y."/>
            <person name="Daum C."/>
            <person name="Chiniquy J."/>
            <person name="Barry K."/>
            <person name="LaButti K."/>
            <person name="Haridas S."/>
            <person name="Simmons B.A."/>
            <person name="Magnuson J.K."/>
            <person name="Mortensen U.H."/>
            <person name="Larsen T.O."/>
            <person name="Grigoriev I.V."/>
            <person name="Baker S.E."/>
            <person name="Andersen M.R."/>
        </authorList>
    </citation>
    <scope>NUCLEOTIDE SEQUENCE [LARGE SCALE GENOMIC DNA]</scope>
    <source>
        <strain evidence="2 3">IBT 24754</strain>
    </source>
</reference>
<dbReference type="AlphaFoldDB" id="A0A2T5M7H6"/>
<evidence type="ECO:0000313" key="2">
    <source>
        <dbReference type="EMBL" id="PTU24477.1"/>
    </source>
</evidence>
<protein>
    <recommendedName>
        <fullName evidence="4">6-phosphogluconolactonase</fullName>
    </recommendedName>
</protein>
<dbReference type="SUPFAM" id="SSF50974">
    <property type="entry name" value="Nitrous oxide reductase, N-terminal domain"/>
    <property type="match status" value="1"/>
</dbReference>
<evidence type="ECO:0000313" key="3">
    <source>
        <dbReference type="Proteomes" id="UP000244073"/>
    </source>
</evidence>
<sequence length="431" mass="44791">MKYPYYTSLLLGLSQSLPSAAASIATLYATHYSTGSVYSLSLDRATNGSYSLSIASSLKTCGPYPSWVTFDAATRTLYCSDENGGRSTNGSLTALAAPQGDGMLAELARTDAAPGGGVNSVIYEDGRGGKYLAIAHYAGSALSTFSLPISSSSSSAAAADPLQVFPFQLSSSPGTVPDRQEAPHPHQTLLDPTGAYVLVPDLGADLVRVFAIDKQSGQLTSCPSLPYTPGGGPRHGVFAAGGPVSRVKGHKPPPAEGQTILYVAGELNKEVEAFVVSYPLPSDKTATTTTTTTPGCLSFNRIQSLTPYPDPGLPAGASLAEIRLVRDHVYVSVRLDGAFPPDDSVATLNRHRNGTLRLDEITSSYGVMPRTMAVNKAGNLVAVGNQLSSTVAIVPRDVVTGKLGEALAVLQVGVPGQPDTMEGLSSVIWAE</sequence>
<dbReference type="GeneID" id="63813202"/>
<dbReference type="EMBL" id="MSFN02000001">
    <property type="protein sequence ID" value="PTU24477.1"/>
    <property type="molecule type" value="Genomic_DNA"/>
</dbReference>
<dbReference type="Proteomes" id="UP000244073">
    <property type="component" value="Unassembled WGS sequence"/>
</dbReference>
<organism evidence="2 3">
    <name type="scientific">Aspergillus ochraceoroseus IBT 24754</name>
    <dbReference type="NCBI Taxonomy" id="1392256"/>
    <lineage>
        <taxon>Eukaryota</taxon>
        <taxon>Fungi</taxon>
        <taxon>Dikarya</taxon>
        <taxon>Ascomycota</taxon>
        <taxon>Pezizomycotina</taxon>
        <taxon>Eurotiomycetes</taxon>
        <taxon>Eurotiomycetidae</taxon>
        <taxon>Eurotiales</taxon>
        <taxon>Aspergillaceae</taxon>
        <taxon>Aspergillus</taxon>
        <taxon>Aspergillus subgen. Nidulantes</taxon>
    </lineage>
</organism>
<accession>A0A2T5M7H6</accession>
<comment type="caution">
    <text evidence="2">The sequence shown here is derived from an EMBL/GenBank/DDBJ whole genome shotgun (WGS) entry which is preliminary data.</text>
</comment>
<comment type="similarity">
    <text evidence="1">Belongs to the cycloisomerase 2 family.</text>
</comment>
<dbReference type="OrthoDB" id="9972196at2759"/>
<dbReference type="InterPro" id="IPR019405">
    <property type="entry name" value="Lactonase_7-beta_prop"/>
</dbReference>
<dbReference type="InterPro" id="IPR015943">
    <property type="entry name" value="WD40/YVTN_repeat-like_dom_sf"/>
</dbReference>
<evidence type="ECO:0000256" key="1">
    <source>
        <dbReference type="ARBA" id="ARBA00005564"/>
    </source>
</evidence>
<dbReference type="VEuPathDB" id="FungiDB:P175DRAFT_0497611"/>
<dbReference type="InterPro" id="IPR011045">
    <property type="entry name" value="N2O_reductase_N"/>
</dbReference>
<dbReference type="GO" id="GO:0017057">
    <property type="term" value="F:6-phosphogluconolactonase activity"/>
    <property type="evidence" value="ECO:0007669"/>
    <property type="project" value="TreeGrafter"/>
</dbReference>